<protein>
    <submittedName>
        <fullName evidence="5">WD40/YVTN repeat-like-containing domain,WD40 repeat, conserved site,WD40 repeat,WD40-repeat-containing</fullName>
    </submittedName>
</protein>
<evidence type="ECO:0000256" key="4">
    <source>
        <dbReference type="SAM" id="SignalP"/>
    </source>
</evidence>
<gene>
    <name evidence="5" type="ORF">CINCED_3A013205</name>
</gene>
<dbReference type="PROSITE" id="PS50082">
    <property type="entry name" value="WD_REPEATS_2"/>
    <property type="match status" value="2"/>
</dbReference>
<dbReference type="GO" id="GO:0005737">
    <property type="term" value="C:cytoplasm"/>
    <property type="evidence" value="ECO:0007669"/>
    <property type="project" value="TreeGrafter"/>
</dbReference>
<sequence length="1478" mass="163942">MAGGTSLVVPIVLWGKTPLTHCISCVYLSPDQRTLVTGCYDGQICLWTVSPETLKMTPRCLLVGHTAPVLCLAHASIIADNAFFVSSSENGEMSTWDIVDGKCKEITKSIYIHTNIQAYHMVGTEDIRLFCNGYYAEVVIMNPFTLEIIFSLSSRVNPDWISALYVLKPHTCKDDVVLGLTTTGTVKVWTLEQRDYGPTDAPVYENESKQIRCLNALTMACCSQHQRTVLIVCSKCWQIYDAGDFSALCTVYAPRGERWLGGEFLAPDRVLIWTDDGKGYLYKLPANSIVENKNFHKQSEDGDEPYLYSILSVTSNTHLYCSPAIRFYESLQHGKILIRGDSEGAVNIWKIPELSPAQLSFIKENDSHKKLSGLSPFVSTSLSKAWETMKPHPVGILNQLDCENVPNIKLTASIYLAGQSRLVIGRQDGSIVIIPATQTVMLQLLHGNHQHYKDWPPHQILMGHNGRVNCLLYPHHIHSRYDKSHLLSGGVDFAICLWDLYAGTLLHRFCVHAGEITQLLVPPNTCANPRILKCICSVASDHSVTLLSLSERKCIVLASRHLFPVVTIKWRPLDDFMIVGCSDATVYVWQMETGHLDRVLHGISGEQVLYACDENTTISSSVDSGLANPAVHFFRGIRHRNISAIKHATQRGIHQLQQLHHSTHADGIDNSKTRAYPLMVQGLRTNPNDPECHILCFDIEALVVQLLSEEYGLMSPKTMEAQGLINATEYQKTAALTQSVSSDAHKKIADFFGKVKDKAGDMERILKEKDKHGILPKRKDGSENILSKLQSVIDGFDSSKSTDKGLNLSGVVCRKVCGANLTMEIAQLLMSLLYAWGLDFEIDKICENKLGLLRPMIPVSFGVISKGGFMSLLLPTWQSNIDLEDSFVKTGKSPLMDLPPEMVHLELLTRLFTAKTHWEISTTVTSQHLLAIVAIANTLMSMSAPCFLESAFSRQLSVKSRSEEGNGEPSSSQNVFIKQGWAELKTLHCKSLPEKIANHGSKSYKRIQIEMLAHRWQHHCLEVRTAAQELLLAELERIGPKGRKTLVEFWVQYLPVSSSNSNIKSTTISSNNLTTLNTNENVESAANIQDEDDDEEEDLCLRKPSSISELRRKQTTAVILMGVVGAEFGQEVSASDNVSTSSRQSSGSSLRRKSSIVEGFGIGNNNLSRLTSLALTQLLLTPSSTKLPTHMALRRAAVDLIGRGFAVWEPYFDVSKVLLGILELCCDSDRLVPSMSYGLPLTPAADSYRTARHALISIANVRPAVFITTIAREVARYNSMQQNTQAMNTALNNSVLHRAKPEILSIVEHLIEKMHVEMTELLVEVMDIILHCIDPTQLKVRPLSEVSPAISKFSQVSHCSTSRRIAVGTKNGHIALYELRSSKCQTINAHAAAISACAFSPDGKFLVSYSAVENKLSFWQTSTGMFGLGNSQTKCTKSYSTQIQDASRSSQLRQIKLHWASNRSVRFLSDGLETTFVI</sequence>
<feature type="chain" id="PRO_5022891381" evidence="4">
    <location>
        <begin position="23"/>
        <end position="1478"/>
    </location>
</feature>
<evidence type="ECO:0000256" key="2">
    <source>
        <dbReference type="ARBA" id="ARBA00022737"/>
    </source>
</evidence>
<feature type="signal peptide" evidence="4">
    <location>
        <begin position="1"/>
        <end position="22"/>
    </location>
</feature>
<name>A0A5E4M3M4_9HEMI</name>
<evidence type="ECO:0000313" key="5">
    <source>
        <dbReference type="EMBL" id="VVC26687.1"/>
    </source>
</evidence>
<evidence type="ECO:0000256" key="1">
    <source>
        <dbReference type="ARBA" id="ARBA00022574"/>
    </source>
</evidence>
<dbReference type="SMART" id="SM00320">
    <property type="entry name" value="WD40"/>
    <property type="match status" value="8"/>
</dbReference>
<evidence type="ECO:0000313" key="6">
    <source>
        <dbReference type="Proteomes" id="UP000325440"/>
    </source>
</evidence>
<keyword evidence="6" id="KW-1185">Reference proteome</keyword>
<keyword evidence="2" id="KW-0677">Repeat</keyword>
<dbReference type="PANTHER" id="PTHR44099">
    <property type="entry name" value="RABCONNECTIN-3B, ISOFORM A"/>
    <property type="match status" value="1"/>
</dbReference>
<dbReference type="InterPro" id="IPR036322">
    <property type="entry name" value="WD40_repeat_dom_sf"/>
</dbReference>
<dbReference type="Proteomes" id="UP000325440">
    <property type="component" value="Unassembled WGS sequence"/>
</dbReference>
<dbReference type="InterPro" id="IPR049916">
    <property type="entry name" value="WDR72-like"/>
</dbReference>
<accession>A0A5E4M3M4</accession>
<dbReference type="SUPFAM" id="SSF50978">
    <property type="entry name" value="WD40 repeat-like"/>
    <property type="match status" value="2"/>
</dbReference>
<dbReference type="Pfam" id="PF00400">
    <property type="entry name" value="WD40"/>
    <property type="match status" value="4"/>
</dbReference>
<dbReference type="InterPro" id="IPR019775">
    <property type="entry name" value="WD40_repeat_CS"/>
</dbReference>
<dbReference type="InterPro" id="IPR001680">
    <property type="entry name" value="WD40_rpt"/>
</dbReference>
<dbReference type="PANTHER" id="PTHR44099:SF4">
    <property type="entry name" value="RABCONNECTIN-3B, ISOFORM A"/>
    <property type="match status" value="1"/>
</dbReference>
<reference evidence="5 6" key="1">
    <citation type="submission" date="2019-08" db="EMBL/GenBank/DDBJ databases">
        <authorList>
            <person name="Alioto T."/>
            <person name="Alioto T."/>
            <person name="Gomez Garrido J."/>
        </authorList>
    </citation>
    <scope>NUCLEOTIDE SEQUENCE [LARGE SCALE GENOMIC DNA]</scope>
</reference>
<dbReference type="OrthoDB" id="338622at2759"/>
<proteinExistence type="predicted"/>
<dbReference type="InterPro" id="IPR015943">
    <property type="entry name" value="WD40/YVTN_repeat-like_dom_sf"/>
</dbReference>
<keyword evidence="4" id="KW-0732">Signal</keyword>
<dbReference type="EMBL" id="CABPRJ010000042">
    <property type="protein sequence ID" value="VVC26687.1"/>
    <property type="molecule type" value="Genomic_DNA"/>
</dbReference>
<keyword evidence="1 3" id="KW-0853">WD repeat</keyword>
<dbReference type="PROSITE" id="PS00678">
    <property type="entry name" value="WD_REPEATS_1"/>
    <property type="match status" value="1"/>
</dbReference>
<feature type="repeat" description="WD" evidence="3">
    <location>
        <begin position="23"/>
        <end position="57"/>
    </location>
</feature>
<feature type="repeat" description="WD" evidence="3">
    <location>
        <begin position="558"/>
        <end position="599"/>
    </location>
</feature>
<evidence type="ECO:0000256" key="3">
    <source>
        <dbReference type="PROSITE-ProRule" id="PRU00221"/>
    </source>
</evidence>
<dbReference type="Gene3D" id="2.130.10.10">
    <property type="entry name" value="YVTN repeat-like/Quinoprotein amine dehydrogenase"/>
    <property type="match status" value="3"/>
</dbReference>
<organism evidence="5 6">
    <name type="scientific">Cinara cedri</name>
    <dbReference type="NCBI Taxonomy" id="506608"/>
    <lineage>
        <taxon>Eukaryota</taxon>
        <taxon>Metazoa</taxon>
        <taxon>Ecdysozoa</taxon>
        <taxon>Arthropoda</taxon>
        <taxon>Hexapoda</taxon>
        <taxon>Insecta</taxon>
        <taxon>Pterygota</taxon>
        <taxon>Neoptera</taxon>
        <taxon>Paraneoptera</taxon>
        <taxon>Hemiptera</taxon>
        <taxon>Sternorrhyncha</taxon>
        <taxon>Aphidomorpha</taxon>
        <taxon>Aphidoidea</taxon>
        <taxon>Aphididae</taxon>
        <taxon>Lachninae</taxon>
        <taxon>Cinara</taxon>
    </lineage>
</organism>